<keyword evidence="2" id="KW-1133">Transmembrane helix</keyword>
<organism evidence="3 4">
    <name type="scientific">Coprinopsis marcescibilis</name>
    <name type="common">Agaric fungus</name>
    <name type="synonym">Psathyrella marcescibilis</name>
    <dbReference type="NCBI Taxonomy" id="230819"/>
    <lineage>
        <taxon>Eukaryota</taxon>
        <taxon>Fungi</taxon>
        <taxon>Dikarya</taxon>
        <taxon>Basidiomycota</taxon>
        <taxon>Agaricomycotina</taxon>
        <taxon>Agaricomycetes</taxon>
        <taxon>Agaricomycetidae</taxon>
        <taxon>Agaricales</taxon>
        <taxon>Agaricineae</taxon>
        <taxon>Psathyrellaceae</taxon>
        <taxon>Coprinopsis</taxon>
    </lineage>
</organism>
<feature type="transmembrane region" description="Helical" evidence="2">
    <location>
        <begin position="81"/>
        <end position="103"/>
    </location>
</feature>
<gene>
    <name evidence="3" type="ORF">FA15DRAFT_663119</name>
</gene>
<evidence type="ECO:0000256" key="2">
    <source>
        <dbReference type="SAM" id="Phobius"/>
    </source>
</evidence>
<name>A0A5C3L9X5_COPMA</name>
<feature type="transmembrane region" description="Helical" evidence="2">
    <location>
        <begin position="46"/>
        <end position="69"/>
    </location>
</feature>
<proteinExistence type="predicted"/>
<keyword evidence="2" id="KW-0812">Transmembrane</keyword>
<evidence type="ECO:0000313" key="3">
    <source>
        <dbReference type="EMBL" id="TFK29839.1"/>
    </source>
</evidence>
<dbReference type="EMBL" id="ML210147">
    <property type="protein sequence ID" value="TFK29839.1"/>
    <property type="molecule type" value="Genomic_DNA"/>
</dbReference>
<dbReference type="AlphaFoldDB" id="A0A5C3L9X5"/>
<keyword evidence="2" id="KW-0472">Membrane</keyword>
<feature type="region of interest" description="Disordered" evidence="1">
    <location>
        <begin position="295"/>
        <end position="424"/>
    </location>
</feature>
<evidence type="ECO:0000313" key="4">
    <source>
        <dbReference type="Proteomes" id="UP000307440"/>
    </source>
</evidence>
<feature type="transmembrane region" description="Helical" evidence="2">
    <location>
        <begin position="7"/>
        <end position="26"/>
    </location>
</feature>
<evidence type="ECO:0000256" key="1">
    <source>
        <dbReference type="SAM" id="MobiDB-lite"/>
    </source>
</evidence>
<dbReference type="STRING" id="230819.A0A5C3L9X5"/>
<dbReference type="OrthoDB" id="3269357at2759"/>
<feature type="compositionally biased region" description="Low complexity" evidence="1">
    <location>
        <begin position="382"/>
        <end position="403"/>
    </location>
</feature>
<feature type="transmembrane region" description="Helical" evidence="2">
    <location>
        <begin position="132"/>
        <end position="153"/>
    </location>
</feature>
<protein>
    <submittedName>
        <fullName evidence="3">Uncharacterized protein</fullName>
    </submittedName>
</protein>
<feature type="compositionally biased region" description="Basic and acidic residues" evidence="1">
    <location>
        <begin position="404"/>
        <end position="418"/>
    </location>
</feature>
<reference evidence="3 4" key="1">
    <citation type="journal article" date="2019" name="Nat. Ecol. Evol.">
        <title>Megaphylogeny resolves global patterns of mushroom evolution.</title>
        <authorList>
            <person name="Varga T."/>
            <person name="Krizsan K."/>
            <person name="Foldi C."/>
            <person name="Dima B."/>
            <person name="Sanchez-Garcia M."/>
            <person name="Sanchez-Ramirez S."/>
            <person name="Szollosi G.J."/>
            <person name="Szarkandi J.G."/>
            <person name="Papp V."/>
            <person name="Albert L."/>
            <person name="Andreopoulos W."/>
            <person name="Angelini C."/>
            <person name="Antonin V."/>
            <person name="Barry K.W."/>
            <person name="Bougher N.L."/>
            <person name="Buchanan P."/>
            <person name="Buyck B."/>
            <person name="Bense V."/>
            <person name="Catcheside P."/>
            <person name="Chovatia M."/>
            <person name="Cooper J."/>
            <person name="Damon W."/>
            <person name="Desjardin D."/>
            <person name="Finy P."/>
            <person name="Geml J."/>
            <person name="Haridas S."/>
            <person name="Hughes K."/>
            <person name="Justo A."/>
            <person name="Karasinski D."/>
            <person name="Kautmanova I."/>
            <person name="Kiss B."/>
            <person name="Kocsube S."/>
            <person name="Kotiranta H."/>
            <person name="LaButti K.M."/>
            <person name="Lechner B.E."/>
            <person name="Liimatainen K."/>
            <person name="Lipzen A."/>
            <person name="Lukacs Z."/>
            <person name="Mihaltcheva S."/>
            <person name="Morgado L.N."/>
            <person name="Niskanen T."/>
            <person name="Noordeloos M.E."/>
            <person name="Ohm R.A."/>
            <person name="Ortiz-Santana B."/>
            <person name="Ovrebo C."/>
            <person name="Racz N."/>
            <person name="Riley R."/>
            <person name="Savchenko A."/>
            <person name="Shiryaev A."/>
            <person name="Soop K."/>
            <person name="Spirin V."/>
            <person name="Szebenyi C."/>
            <person name="Tomsovsky M."/>
            <person name="Tulloss R.E."/>
            <person name="Uehling J."/>
            <person name="Grigoriev I.V."/>
            <person name="Vagvolgyi C."/>
            <person name="Papp T."/>
            <person name="Martin F.M."/>
            <person name="Miettinen O."/>
            <person name="Hibbett D.S."/>
            <person name="Nagy L.G."/>
        </authorList>
    </citation>
    <scope>NUCLEOTIDE SEQUENCE [LARGE SCALE GENOMIC DNA]</scope>
    <source>
        <strain evidence="3 4">CBS 121175</strain>
    </source>
</reference>
<dbReference type="Proteomes" id="UP000307440">
    <property type="component" value="Unassembled WGS sequence"/>
</dbReference>
<keyword evidence="4" id="KW-1185">Reference proteome</keyword>
<sequence>MYRYLRFFVFGIFVLSNVVASTSAVWNLSLIQASGPSSMHSQNSDIYSIFMGCAGLALIFPILFCDLAAKDLFLTKVWFEVIWVAVFCILNLAGAAVATAVGFDYLCQRLPPAFNDPDSDPRCISSRLLQGFLWSSSLCLLCYFLLLAVSTLLKYRNDSTIWHCHVRQFPWLSCRFRLGSAPSSPAEVLERKSSKMSLPRFRRHSKPPIIAAPRPRHAGNQAAIREAILSYRSGLSMEYEVEHYRPEIRPIPRPELAVLAEDGGRPAMRTQDPGFVTFATSMYPEHMRRALASMQPPISDSQTEDQRPSGSPPSPSPIGNWPQLNPPVRRPGDRQRNNTFPLTLDGAQPSTSTSPQHTVQFTPFSASRHGRTRSGGLSRELSSPPSASKTSPTYRTRPGGPRRPSIDDTARRTSHDSRNVLGSS</sequence>
<feature type="compositionally biased region" description="Polar residues" evidence="1">
    <location>
        <begin position="348"/>
        <end position="365"/>
    </location>
</feature>
<accession>A0A5C3L9X5</accession>